<evidence type="ECO:0000313" key="2">
    <source>
        <dbReference type="Proteomes" id="UP000315235"/>
    </source>
</evidence>
<dbReference type="PANTHER" id="PTHR43611:SF3">
    <property type="entry name" value="FLAVIN MONONUCLEOTIDE HYDROLASE 1, CHLOROPLATIC"/>
    <property type="match status" value="1"/>
</dbReference>
<reference evidence="1 2" key="1">
    <citation type="submission" date="2019-07" db="EMBL/GenBank/DDBJ databases">
        <title>Pseudomonas mangiferae sp. nov., isolated from bark of mango tree in Thailand.</title>
        <authorList>
            <person name="Srisuk N."/>
            <person name="Anurat P."/>
        </authorList>
    </citation>
    <scope>NUCLEOTIDE SEQUENCE [LARGE SCALE GENOMIC DNA]</scope>
    <source>
        <strain evidence="1 2">DMKU_BBB3-04</strain>
    </source>
</reference>
<gene>
    <name evidence="1" type="ORF">FM069_21345</name>
</gene>
<dbReference type="SUPFAM" id="SSF56784">
    <property type="entry name" value="HAD-like"/>
    <property type="match status" value="1"/>
</dbReference>
<dbReference type="RefSeq" id="WP_143490430.1">
    <property type="nucleotide sequence ID" value="NZ_VJOY01000034.1"/>
</dbReference>
<dbReference type="InterPro" id="IPR023214">
    <property type="entry name" value="HAD_sf"/>
</dbReference>
<accession>A0A553GTC5</accession>
<comment type="caution">
    <text evidence="1">The sequence shown here is derived from an EMBL/GenBank/DDBJ whole genome shotgun (WGS) entry which is preliminary data.</text>
</comment>
<dbReference type="SFLD" id="SFLDG01129">
    <property type="entry name" value="C1.5:_HAD__Beta-PGM__Phosphata"/>
    <property type="match status" value="1"/>
</dbReference>
<dbReference type="NCBIfam" id="TIGR01509">
    <property type="entry name" value="HAD-SF-IA-v3"/>
    <property type="match status" value="1"/>
</dbReference>
<dbReference type="OrthoDB" id="9797415at2"/>
<keyword evidence="1" id="KW-0378">Hydrolase</keyword>
<dbReference type="Gene3D" id="3.40.50.1000">
    <property type="entry name" value="HAD superfamily/HAD-like"/>
    <property type="match status" value="1"/>
</dbReference>
<name>A0A553GTC5_9PSED</name>
<dbReference type="InterPro" id="IPR036412">
    <property type="entry name" value="HAD-like_sf"/>
</dbReference>
<evidence type="ECO:0000313" key="1">
    <source>
        <dbReference type="EMBL" id="TRX72736.1"/>
    </source>
</evidence>
<dbReference type="GO" id="GO:0016787">
    <property type="term" value="F:hydrolase activity"/>
    <property type="evidence" value="ECO:0007669"/>
    <property type="project" value="UniProtKB-KW"/>
</dbReference>
<organism evidence="1 2">
    <name type="scientific">Pseudomonas mangiferae</name>
    <dbReference type="NCBI Taxonomy" id="2593654"/>
    <lineage>
        <taxon>Bacteria</taxon>
        <taxon>Pseudomonadati</taxon>
        <taxon>Pseudomonadota</taxon>
        <taxon>Gammaproteobacteria</taxon>
        <taxon>Pseudomonadales</taxon>
        <taxon>Pseudomonadaceae</taxon>
        <taxon>Pseudomonas</taxon>
    </lineage>
</organism>
<dbReference type="EMBL" id="VJOY01000034">
    <property type="protein sequence ID" value="TRX72736.1"/>
    <property type="molecule type" value="Genomic_DNA"/>
</dbReference>
<dbReference type="Pfam" id="PF00702">
    <property type="entry name" value="Hydrolase"/>
    <property type="match status" value="1"/>
</dbReference>
<sequence length="205" mass="23141">MLGTPIRPVLLFDLFGVIARTQSEPDKRLLQGLGRAEPDTFWPAYWQRRRPYDLGQPARDYWTAVGNAVGTRYSRDEIQVLVEADIASWSRIDKAMVDYLQSLDAAGYQLGLLSNIPADLAERFEAEQPWLSLFAVRRFSCQTRQAKPDPAAYLGCAARLGCPLEQILFIDDREENVQAARQLGLGGHTFENLATLQACLEREPR</sequence>
<protein>
    <submittedName>
        <fullName evidence="1">HAD-IA family hydrolase</fullName>
    </submittedName>
</protein>
<dbReference type="Proteomes" id="UP000315235">
    <property type="component" value="Unassembled WGS sequence"/>
</dbReference>
<keyword evidence="2" id="KW-1185">Reference proteome</keyword>
<dbReference type="InterPro" id="IPR006439">
    <property type="entry name" value="HAD-SF_hydro_IA"/>
</dbReference>
<dbReference type="SFLD" id="SFLDS00003">
    <property type="entry name" value="Haloacid_Dehalogenase"/>
    <property type="match status" value="1"/>
</dbReference>
<dbReference type="PANTHER" id="PTHR43611">
    <property type="entry name" value="ALPHA-D-GLUCOSE 1-PHOSPHATE PHOSPHATASE"/>
    <property type="match status" value="1"/>
</dbReference>
<proteinExistence type="predicted"/>
<dbReference type="AlphaFoldDB" id="A0A553GTC5"/>